<dbReference type="SUPFAM" id="SSF53062">
    <property type="entry name" value="PTS system fructose IIA component-like"/>
    <property type="match status" value="1"/>
</dbReference>
<sequence>MLSIMISGHGDVSLGMLDAFEMIFGEDPKVQAVPFLKGEGLPQVNKKFEEGFAQLNEEDELLILVDVFGGTPYNAAAQLAYGKESIDIVTGVSLPMILEAAAAKETMQLSQLVVHLKKISKESIKIFTEEVTDLQGKENEEDLL</sequence>
<dbReference type="InterPro" id="IPR033887">
    <property type="entry name" value="PTS_IIA_man"/>
</dbReference>
<dbReference type="PANTHER" id="PTHR33799">
    <property type="entry name" value="PTS PERMEASE-RELATED-RELATED"/>
    <property type="match status" value="1"/>
</dbReference>
<evidence type="ECO:0000259" key="9">
    <source>
        <dbReference type="PROSITE" id="PS51096"/>
    </source>
</evidence>
<dbReference type="InterPro" id="IPR051471">
    <property type="entry name" value="Bacterial_PTS_sugar_comp"/>
</dbReference>
<evidence type="ECO:0000256" key="4">
    <source>
        <dbReference type="ARBA" id="ARBA00022553"/>
    </source>
</evidence>
<dbReference type="Proteomes" id="UP000887127">
    <property type="component" value="Unassembled WGS sequence"/>
</dbReference>
<dbReference type="PANTHER" id="PTHR33799:SF1">
    <property type="entry name" value="PTS SYSTEM MANNOSE-SPECIFIC EIIAB COMPONENT-RELATED"/>
    <property type="match status" value="1"/>
</dbReference>
<comment type="caution">
    <text evidence="10">The sequence shown here is derived from an EMBL/GenBank/DDBJ whole genome shotgun (WGS) entry which is preliminary data.</text>
</comment>
<evidence type="ECO:0000256" key="3">
    <source>
        <dbReference type="ARBA" id="ARBA00022490"/>
    </source>
</evidence>
<evidence type="ECO:0000256" key="8">
    <source>
        <dbReference type="ARBA" id="ARBA00022777"/>
    </source>
</evidence>
<keyword evidence="3" id="KW-0963">Cytoplasm</keyword>
<dbReference type="AlphaFoldDB" id="A0AAV3WRJ8"/>
<dbReference type="InterPro" id="IPR036662">
    <property type="entry name" value="PTS_EIIA_man-typ_sf"/>
</dbReference>
<keyword evidence="2" id="KW-0813">Transport</keyword>
<keyword evidence="6" id="KW-0808">Transferase</keyword>
<dbReference type="GeneID" id="96910901"/>
<dbReference type="GO" id="GO:0016020">
    <property type="term" value="C:membrane"/>
    <property type="evidence" value="ECO:0007669"/>
    <property type="project" value="InterPro"/>
</dbReference>
<keyword evidence="7" id="KW-0598">Phosphotransferase system</keyword>
<dbReference type="NCBIfam" id="TIGR00824">
    <property type="entry name" value="EIIA-man"/>
    <property type="match status" value="1"/>
</dbReference>
<protein>
    <submittedName>
        <fullName evidence="10">PTS sugar transporter subunit IIA</fullName>
    </submittedName>
</protein>
<dbReference type="GO" id="GO:0016773">
    <property type="term" value="F:phosphotransferase activity, alcohol group as acceptor"/>
    <property type="evidence" value="ECO:0007669"/>
    <property type="project" value="InterPro"/>
</dbReference>
<dbReference type="InterPro" id="IPR004701">
    <property type="entry name" value="PTS_EIIA_man-typ"/>
</dbReference>
<gene>
    <name evidence="10" type="primary">manX_2</name>
    <name evidence="10" type="ORF">M132T_05860</name>
</gene>
<dbReference type="Gene3D" id="3.40.50.510">
    <property type="entry name" value="Phosphotransferase system, mannose-type IIA component"/>
    <property type="match status" value="1"/>
</dbReference>
<name>A0AAV3WRJ8_9LACT</name>
<keyword evidence="5 10" id="KW-0762">Sugar transport</keyword>
<dbReference type="GO" id="GO:0005737">
    <property type="term" value="C:cytoplasm"/>
    <property type="evidence" value="ECO:0007669"/>
    <property type="project" value="UniProtKB-SubCell"/>
</dbReference>
<dbReference type="CDD" id="cd00006">
    <property type="entry name" value="PTS_IIA_man"/>
    <property type="match status" value="1"/>
</dbReference>
<keyword evidence="8" id="KW-0418">Kinase</keyword>
<organism evidence="10 11">
    <name type="scientific">Marinilactibacillus psychrotolerans</name>
    <dbReference type="NCBI Taxonomy" id="191770"/>
    <lineage>
        <taxon>Bacteria</taxon>
        <taxon>Bacillati</taxon>
        <taxon>Bacillota</taxon>
        <taxon>Bacilli</taxon>
        <taxon>Lactobacillales</taxon>
        <taxon>Carnobacteriaceae</taxon>
        <taxon>Marinilactibacillus</taxon>
    </lineage>
</organism>
<feature type="domain" description="PTS EIIA type-4" evidence="9">
    <location>
        <begin position="1"/>
        <end position="124"/>
    </location>
</feature>
<evidence type="ECO:0000256" key="5">
    <source>
        <dbReference type="ARBA" id="ARBA00022597"/>
    </source>
</evidence>
<comment type="subcellular location">
    <subcellularLocation>
        <location evidence="1">Cytoplasm</location>
    </subcellularLocation>
</comment>
<evidence type="ECO:0000256" key="1">
    <source>
        <dbReference type="ARBA" id="ARBA00004496"/>
    </source>
</evidence>
<dbReference type="RefSeq" id="WP_091762988.1">
    <property type="nucleotide sequence ID" value="NZ_BJVX01000005.1"/>
</dbReference>
<evidence type="ECO:0000256" key="6">
    <source>
        <dbReference type="ARBA" id="ARBA00022679"/>
    </source>
</evidence>
<dbReference type="PROSITE" id="PS51096">
    <property type="entry name" value="PTS_EIIA_TYPE_4"/>
    <property type="match status" value="1"/>
</dbReference>
<proteinExistence type="predicted"/>
<dbReference type="GO" id="GO:0009401">
    <property type="term" value="P:phosphoenolpyruvate-dependent sugar phosphotransferase system"/>
    <property type="evidence" value="ECO:0007669"/>
    <property type="project" value="UniProtKB-KW"/>
</dbReference>
<evidence type="ECO:0000256" key="2">
    <source>
        <dbReference type="ARBA" id="ARBA00022448"/>
    </source>
</evidence>
<reference evidence="10" key="1">
    <citation type="submission" date="2019-08" db="EMBL/GenBank/DDBJ databases">
        <title>Marinilactibacillus psychrotolerans M13-2T whole genome sequencing project.</title>
        <authorList>
            <person name="Ishikawa M."/>
            <person name="Suzuki T."/>
            <person name="Matsutani M."/>
        </authorList>
    </citation>
    <scope>NUCLEOTIDE SEQUENCE</scope>
    <source>
        <strain evidence="10">M13-2T</strain>
    </source>
</reference>
<evidence type="ECO:0000313" key="10">
    <source>
        <dbReference type="EMBL" id="GEQ35078.1"/>
    </source>
</evidence>
<evidence type="ECO:0000313" key="11">
    <source>
        <dbReference type="Proteomes" id="UP000887127"/>
    </source>
</evidence>
<dbReference type="Pfam" id="PF03610">
    <property type="entry name" value="EIIA-man"/>
    <property type="match status" value="1"/>
</dbReference>
<accession>A0AAV3WRJ8</accession>
<dbReference type="GO" id="GO:0016301">
    <property type="term" value="F:kinase activity"/>
    <property type="evidence" value="ECO:0007669"/>
    <property type="project" value="UniProtKB-KW"/>
</dbReference>
<evidence type="ECO:0000256" key="7">
    <source>
        <dbReference type="ARBA" id="ARBA00022683"/>
    </source>
</evidence>
<keyword evidence="4" id="KW-0597">Phosphoprotein</keyword>
<dbReference type="EMBL" id="BKBI01000004">
    <property type="protein sequence ID" value="GEQ35078.1"/>
    <property type="molecule type" value="Genomic_DNA"/>
</dbReference>
<dbReference type="InterPro" id="IPR013789">
    <property type="entry name" value="PTS_EIIA_man"/>
</dbReference>